<evidence type="ECO:0000313" key="2">
    <source>
        <dbReference type="EMBL" id="NEX45916.1"/>
    </source>
</evidence>
<dbReference type="InterPro" id="IPR045524">
    <property type="entry name" value="DUF6473"/>
</dbReference>
<dbReference type="AlphaFoldDB" id="A0A6B3RKZ3"/>
<dbReference type="EMBL" id="JAAIKE010000002">
    <property type="protein sequence ID" value="NEX45916.1"/>
    <property type="molecule type" value="Genomic_DNA"/>
</dbReference>
<accession>A0A6B3RKZ3</accession>
<sequence length="275" mass="30193">MAYEYPGDGSLDYYPCRYGMSRALFRGPRRDLDRPYVVTLGGTETYGKFVPEPYPALIESATGLRIVNMGYVNAGLDLYLKDPDVLSTAARARLAVVQIVGAQNLSNRFYSVHARRNDRFLHASGALRSLFPEVDFTEFSFTRHMLSALHAASTDRFEVLAEDLRAAWVSRMKALLSALRGKTVLLWLANTPPPPPGRRADLSHDPLLIDSEMIAALRPLAAQYVEVVASPAARLCGTQGMAFAPLDALAAQGVPGPAVHRQIADHLGPELLRLF</sequence>
<evidence type="ECO:0000313" key="3">
    <source>
        <dbReference type="Proteomes" id="UP000481421"/>
    </source>
</evidence>
<feature type="domain" description="DUF6473" evidence="1">
    <location>
        <begin position="1"/>
        <end position="273"/>
    </location>
</feature>
<organism evidence="2 3">
    <name type="scientific">Pseudotabrizicola algicola</name>
    <dbReference type="NCBI Taxonomy" id="2709381"/>
    <lineage>
        <taxon>Bacteria</taxon>
        <taxon>Pseudomonadati</taxon>
        <taxon>Pseudomonadota</taxon>
        <taxon>Alphaproteobacteria</taxon>
        <taxon>Rhodobacterales</taxon>
        <taxon>Paracoccaceae</taxon>
        <taxon>Pseudotabrizicola</taxon>
    </lineage>
</organism>
<proteinExistence type="predicted"/>
<dbReference type="Proteomes" id="UP000481421">
    <property type="component" value="Unassembled WGS sequence"/>
</dbReference>
<name>A0A6B3RKZ3_9RHOB</name>
<gene>
    <name evidence="2" type="ORF">G3572_06850</name>
</gene>
<protein>
    <recommendedName>
        <fullName evidence="1">DUF6473 domain-containing protein</fullName>
    </recommendedName>
</protein>
<dbReference type="RefSeq" id="WP_164610159.1">
    <property type="nucleotide sequence ID" value="NZ_JAAIKE010000002.1"/>
</dbReference>
<reference evidence="2 3" key="1">
    <citation type="submission" date="2020-02" db="EMBL/GenBank/DDBJ databases">
        <title>Rhodobacter algicola sp. nov., isolated from microalga culture.</title>
        <authorList>
            <person name="Park C.-Y."/>
        </authorList>
    </citation>
    <scope>NUCLEOTIDE SEQUENCE [LARGE SCALE GENOMIC DNA]</scope>
    <source>
        <strain evidence="2 3">ETT8</strain>
    </source>
</reference>
<keyword evidence="3" id="KW-1185">Reference proteome</keyword>
<comment type="caution">
    <text evidence="2">The sequence shown here is derived from an EMBL/GenBank/DDBJ whole genome shotgun (WGS) entry which is preliminary data.</text>
</comment>
<evidence type="ECO:0000259" key="1">
    <source>
        <dbReference type="Pfam" id="PF20078"/>
    </source>
</evidence>
<dbReference type="Pfam" id="PF20078">
    <property type="entry name" value="DUF6473"/>
    <property type="match status" value="1"/>
</dbReference>